<evidence type="ECO:0000256" key="1">
    <source>
        <dbReference type="ARBA" id="ARBA00005439"/>
    </source>
</evidence>
<dbReference type="STRING" id="658167.SAMN04488135_10130"/>
<reference evidence="9 10" key="1">
    <citation type="submission" date="2016-11" db="EMBL/GenBank/DDBJ databases">
        <authorList>
            <person name="Jaros S."/>
            <person name="Januszkiewicz K."/>
            <person name="Wedrychowicz H."/>
        </authorList>
    </citation>
    <scope>NUCLEOTIDE SEQUENCE [LARGE SCALE GENOMIC DNA]</scope>
    <source>
        <strain evidence="9 10">CGMCC 1.10190</strain>
    </source>
</reference>
<feature type="domain" description="Translation initiation factor 3 N-terminal" evidence="8">
    <location>
        <begin position="42"/>
        <end position="111"/>
    </location>
</feature>
<dbReference type="GO" id="GO:0016020">
    <property type="term" value="C:membrane"/>
    <property type="evidence" value="ECO:0007669"/>
    <property type="project" value="TreeGrafter"/>
</dbReference>
<evidence type="ECO:0000313" key="9">
    <source>
        <dbReference type="EMBL" id="SHG67908.1"/>
    </source>
</evidence>
<evidence type="ECO:0000259" key="8">
    <source>
        <dbReference type="Pfam" id="PF05198"/>
    </source>
</evidence>
<evidence type="ECO:0000256" key="5">
    <source>
        <dbReference type="NCBIfam" id="TIGR00168"/>
    </source>
</evidence>
<comment type="subcellular location">
    <subcellularLocation>
        <location evidence="4 6">Cytoplasm</location>
    </subcellularLocation>
</comment>
<dbReference type="GO" id="GO:0003743">
    <property type="term" value="F:translation initiation factor activity"/>
    <property type="evidence" value="ECO:0007669"/>
    <property type="project" value="UniProtKB-UniRule"/>
</dbReference>
<evidence type="ECO:0000313" key="10">
    <source>
        <dbReference type="Proteomes" id="UP000184226"/>
    </source>
</evidence>
<dbReference type="FunFam" id="3.10.20.80:FF:000001">
    <property type="entry name" value="Translation initiation factor IF-3"/>
    <property type="match status" value="1"/>
</dbReference>
<dbReference type="RefSeq" id="WP_143160828.1">
    <property type="nucleotide sequence ID" value="NZ_FQXE01000001.1"/>
</dbReference>
<comment type="similarity">
    <text evidence="1 4 6">Belongs to the IF-3 family.</text>
</comment>
<dbReference type="EMBL" id="FQXE01000001">
    <property type="protein sequence ID" value="SHG67908.1"/>
    <property type="molecule type" value="Genomic_DNA"/>
</dbReference>
<feature type="domain" description="Translation initiation factor 3 C-terminal" evidence="7">
    <location>
        <begin position="118"/>
        <end position="202"/>
    </location>
</feature>
<keyword evidence="4" id="KW-0963">Cytoplasm</keyword>
<evidence type="ECO:0000259" key="7">
    <source>
        <dbReference type="Pfam" id="PF00707"/>
    </source>
</evidence>
<dbReference type="PANTHER" id="PTHR10938">
    <property type="entry name" value="TRANSLATION INITIATION FACTOR IF-3"/>
    <property type="match status" value="1"/>
</dbReference>
<dbReference type="Pfam" id="PF00707">
    <property type="entry name" value="IF3_C"/>
    <property type="match status" value="1"/>
</dbReference>
<dbReference type="InterPro" id="IPR019813">
    <property type="entry name" value="Translation_initiation_fac3_CS"/>
</dbReference>
<dbReference type="InterPro" id="IPR036788">
    <property type="entry name" value="T_IF-3_C_sf"/>
</dbReference>
<dbReference type="InterPro" id="IPR001288">
    <property type="entry name" value="Translation_initiation_fac_3"/>
</dbReference>
<dbReference type="FunFam" id="3.30.110.10:FF:000001">
    <property type="entry name" value="Translation initiation factor IF-3"/>
    <property type="match status" value="1"/>
</dbReference>
<sequence>MISRPACKTKSTPGYDRASPHRPDFLLILGVLDIATEKPHRINGEIRVPEVRLIGVEGEQLGVVKTADALLLSEQHDVDLVEIAPNAEPPVCRLMDYGKFKYQEQKRQQEARSKQKIIQVKEVKFRPGTDEGDYQVKLRNLRRFIEEGDKAKVTLRFRGREMAHQELGMRVLERVRDDLTELCLVEAMPKLEGRQMVMVLAPRKKVTPGKPGDATS</sequence>
<dbReference type="OrthoDB" id="9806014at2"/>
<dbReference type="PANTHER" id="PTHR10938:SF0">
    <property type="entry name" value="TRANSLATION INITIATION FACTOR IF-3, MITOCHONDRIAL"/>
    <property type="match status" value="1"/>
</dbReference>
<dbReference type="Gene3D" id="3.30.110.10">
    <property type="entry name" value="Translation initiation factor 3 (IF-3), C-terminal domain"/>
    <property type="match status" value="1"/>
</dbReference>
<comment type="function">
    <text evidence="4 6">IF-3 binds to the 30S ribosomal subunit and shifts the equilibrium between 70S ribosomes and their 50S and 30S subunits in favor of the free subunits, thus enhancing the availability of 30S subunits on which protein synthesis initiation begins.</text>
</comment>
<protein>
    <recommendedName>
        <fullName evidence="4 5">Translation initiation factor IF-3</fullName>
    </recommendedName>
</protein>
<dbReference type="GO" id="GO:0043022">
    <property type="term" value="F:ribosome binding"/>
    <property type="evidence" value="ECO:0007669"/>
    <property type="project" value="UniProtKB-ARBA"/>
</dbReference>
<dbReference type="InterPro" id="IPR019815">
    <property type="entry name" value="Translation_initiation_fac_3_C"/>
</dbReference>
<evidence type="ECO:0000256" key="2">
    <source>
        <dbReference type="ARBA" id="ARBA00022540"/>
    </source>
</evidence>
<dbReference type="SUPFAM" id="SSF54364">
    <property type="entry name" value="Translation initiation factor IF3, N-terminal domain"/>
    <property type="match status" value="1"/>
</dbReference>
<dbReference type="InterPro" id="IPR036787">
    <property type="entry name" value="T_IF-3_N_sf"/>
</dbReference>
<dbReference type="GO" id="GO:0032790">
    <property type="term" value="P:ribosome disassembly"/>
    <property type="evidence" value="ECO:0007669"/>
    <property type="project" value="TreeGrafter"/>
</dbReference>
<name>A0A1M5LS81_9BURK</name>
<dbReference type="Gene3D" id="3.10.20.80">
    <property type="entry name" value="Translation initiation factor 3 (IF-3), N-terminal domain"/>
    <property type="match status" value="1"/>
</dbReference>
<dbReference type="AlphaFoldDB" id="A0A1M5LS81"/>
<evidence type="ECO:0000256" key="3">
    <source>
        <dbReference type="ARBA" id="ARBA00022917"/>
    </source>
</evidence>
<keyword evidence="10" id="KW-1185">Reference proteome</keyword>
<evidence type="ECO:0000256" key="6">
    <source>
        <dbReference type="RuleBase" id="RU000646"/>
    </source>
</evidence>
<keyword evidence="2 4" id="KW-0396">Initiation factor</keyword>
<dbReference type="HAMAP" id="MF_00080">
    <property type="entry name" value="IF_3"/>
    <property type="match status" value="1"/>
</dbReference>
<keyword evidence="3 4" id="KW-0648">Protein biosynthesis</keyword>
<dbReference type="PROSITE" id="PS00938">
    <property type="entry name" value="IF3"/>
    <property type="match status" value="1"/>
</dbReference>
<accession>A0A1M5LS81</accession>
<dbReference type="InterPro" id="IPR019814">
    <property type="entry name" value="Translation_initiation_fac_3_N"/>
</dbReference>
<dbReference type="NCBIfam" id="TIGR00168">
    <property type="entry name" value="infC"/>
    <property type="match status" value="1"/>
</dbReference>
<organism evidence="9 10">
    <name type="scientific">Pollutimonas bauzanensis</name>
    <dbReference type="NCBI Taxonomy" id="658167"/>
    <lineage>
        <taxon>Bacteria</taxon>
        <taxon>Pseudomonadati</taxon>
        <taxon>Pseudomonadota</taxon>
        <taxon>Betaproteobacteria</taxon>
        <taxon>Burkholderiales</taxon>
        <taxon>Alcaligenaceae</taxon>
        <taxon>Pollutimonas</taxon>
    </lineage>
</organism>
<dbReference type="Pfam" id="PF05198">
    <property type="entry name" value="IF3_N"/>
    <property type="match status" value="1"/>
</dbReference>
<dbReference type="SUPFAM" id="SSF55200">
    <property type="entry name" value="Translation initiation factor IF3, C-terminal domain"/>
    <property type="match status" value="1"/>
</dbReference>
<proteinExistence type="inferred from homology"/>
<comment type="subunit">
    <text evidence="4 6">Monomer.</text>
</comment>
<evidence type="ECO:0000256" key="4">
    <source>
        <dbReference type="HAMAP-Rule" id="MF_00080"/>
    </source>
</evidence>
<dbReference type="GO" id="GO:0005829">
    <property type="term" value="C:cytosol"/>
    <property type="evidence" value="ECO:0007669"/>
    <property type="project" value="TreeGrafter"/>
</dbReference>
<dbReference type="Proteomes" id="UP000184226">
    <property type="component" value="Unassembled WGS sequence"/>
</dbReference>
<gene>
    <name evidence="4" type="primary">infC</name>
    <name evidence="9" type="ORF">SAMN04488135_10130</name>
</gene>